<evidence type="ECO:0000313" key="2">
    <source>
        <dbReference type="Proteomes" id="UP000199155"/>
    </source>
</evidence>
<dbReference type="Proteomes" id="UP000199155">
    <property type="component" value="Unassembled WGS sequence"/>
</dbReference>
<organism evidence="1 2">
    <name type="scientific">Streptomyces indicus</name>
    <dbReference type="NCBI Taxonomy" id="417292"/>
    <lineage>
        <taxon>Bacteria</taxon>
        <taxon>Bacillati</taxon>
        <taxon>Actinomycetota</taxon>
        <taxon>Actinomycetes</taxon>
        <taxon>Kitasatosporales</taxon>
        <taxon>Streptomycetaceae</taxon>
        <taxon>Streptomyces</taxon>
    </lineage>
</organism>
<dbReference type="RefSeq" id="WP_093617850.1">
    <property type="nucleotide sequence ID" value="NZ_FNFF01000028.1"/>
</dbReference>
<dbReference type="EMBL" id="FNFF01000028">
    <property type="protein sequence ID" value="SDL33165.1"/>
    <property type="molecule type" value="Genomic_DNA"/>
</dbReference>
<evidence type="ECO:0000313" key="1">
    <source>
        <dbReference type="EMBL" id="SDL33165.1"/>
    </source>
</evidence>
<keyword evidence="2" id="KW-1185">Reference proteome</keyword>
<gene>
    <name evidence="1" type="ORF">SAMN05421806_12815</name>
</gene>
<protein>
    <recommendedName>
        <fullName evidence="3">Phage Mu protein F like protein</fullName>
    </recommendedName>
</protein>
<dbReference type="AlphaFoldDB" id="A0A1G9J7F1"/>
<name>A0A1G9J7F1_9ACTN</name>
<sequence length="266" mass="28776">MSEALQAALTERYDSLSTSLRSRVVQFVLDAFDSLGGHRDGDAAEFIEHVLPVVLAAQQQMGQITDAYLSAMIADMLGGAAAPTGVALDEALRGVDPAEVYTRPFVTTWTALAQGKAYAQAVAEGRTRLLSITETDMQLARTHAARQSMQRGGVRYFRRALRGPGNCALCTIASTQRYRVENLMPIHPGCNCKPEPLVGSRDPGQIIDEALLREAHDAVAKAVGQSDAGGRTPDYRQVIITREHGEYGPLLAVRRHEFTGPDDVSS</sequence>
<evidence type="ECO:0008006" key="3">
    <source>
        <dbReference type="Google" id="ProtNLM"/>
    </source>
</evidence>
<accession>A0A1G9J7F1</accession>
<dbReference type="OrthoDB" id="3268595at2"/>
<proteinExistence type="predicted"/>
<reference evidence="1 2" key="1">
    <citation type="submission" date="2016-10" db="EMBL/GenBank/DDBJ databases">
        <authorList>
            <person name="de Groot N.N."/>
        </authorList>
    </citation>
    <scope>NUCLEOTIDE SEQUENCE [LARGE SCALE GENOMIC DNA]</scope>
    <source>
        <strain evidence="1 2">CGMCC 4.5727</strain>
    </source>
</reference>
<dbReference type="STRING" id="417292.SAMN05421806_12815"/>